<keyword evidence="9" id="KW-0443">Lipid metabolism</keyword>
<dbReference type="FunFam" id="1.20.140.10:FF:000013">
    <property type="entry name" value="Acyl-coenzyme A oxidase"/>
    <property type="match status" value="1"/>
</dbReference>
<evidence type="ECO:0000256" key="10">
    <source>
        <dbReference type="ARBA" id="ARBA00023140"/>
    </source>
</evidence>
<dbReference type="GO" id="GO:0055088">
    <property type="term" value="P:lipid homeostasis"/>
    <property type="evidence" value="ECO:0007669"/>
    <property type="project" value="TreeGrafter"/>
</dbReference>
<dbReference type="Pfam" id="PF22924">
    <property type="entry name" value="ACOX_C_alpha1"/>
    <property type="match status" value="1"/>
</dbReference>
<keyword evidence="8" id="KW-0560">Oxidoreductase</keyword>
<evidence type="ECO:0000256" key="5">
    <source>
        <dbReference type="ARBA" id="ARBA00022630"/>
    </source>
</evidence>
<proteinExistence type="inferred from homology"/>
<keyword evidence="5" id="KW-0285">Flavoprotein</keyword>
<feature type="domain" description="Acyl-CoA oxidase C-alpha1" evidence="12">
    <location>
        <begin position="102"/>
        <end position="246"/>
    </location>
</feature>
<evidence type="ECO:0000259" key="12">
    <source>
        <dbReference type="Pfam" id="PF22924"/>
    </source>
</evidence>
<dbReference type="EMBL" id="JAACNH010001567">
    <property type="protein sequence ID" value="KAG8430099.1"/>
    <property type="molecule type" value="Genomic_DNA"/>
</dbReference>
<gene>
    <name evidence="13" type="ORF">GDO86_018486</name>
</gene>
<dbReference type="InterPro" id="IPR012258">
    <property type="entry name" value="Acyl-CoA_oxidase"/>
</dbReference>
<evidence type="ECO:0000256" key="7">
    <source>
        <dbReference type="ARBA" id="ARBA00022832"/>
    </source>
</evidence>
<keyword evidence="6" id="KW-0274">FAD</keyword>
<dbReference type="SUPFAM" id="SSF47203">
    <property type="entry name" value="Acyl-CoA dehydrogenase C-terminal domain-like"/>
    <property type="match status" value="2"/>
</dbReference>
<dbReference type="GO" id="GO:0000038">
    <property type="term" value="P:very long-chain fatty acid metabolic process"/>
    <property type="evidence" value="ECO:0007669"/>
    <property type="project" value="TreeGrafter"/>
</dbReference>
<dbReference type="GO" id="GO:0003997">
    <property type="term" value="F:acyl-CoA oxidase activity"/>
    <property type="evidence" value="ECO:0007669"/>
    <property type="project" value="InterPro"/>
</dbReference>
<evidence type="ECO:0000256" key="1">
    <source>
        <dbReference type="ARBA" id="ARBA00001974"/>
    </source>
</evidence>
<dbReference type="Gene3D" id="2.40.110.10">
    <property type="entry name" value="Butyryl-CoA Dehydrogenase, subunit A, domain 2"/>
    <property type="match status" value="1"/>
</dbReference>
<dbReference type="OrthoDB" id="538336at2759"/>
<feature type="domain" description="Acyl-CoA oxidase C-terminal" evidence="11">
    <location>
        <begin position="283"/>
        <end position="450"/>
    </location>
</feature>
<dbReference type="PANTHER" id="PTHR10909">
    <property type="entry name" value="ELECTRON TRANSPORT OXIDOREDUCTASE"/>
    <property type="match status" value="1"/>
</dbReference>
<organism evidence="13 14">
    <name type="scientific">Hymenochirus boettgeri</name>
    <name type="common">Congo dwarf clawed frog</name>
    <dbReference type="NCBI Taxonomy" id="247094"/>
    <lineage>
        <taxon>Eukaryota</taxon>
        <taxon>Metazoa</taxon>
        <taxon>Chordata</taxon>
        <taxon>Craniata</taxon>
        <taxon>Vertebrata</taxon>
        <taxon>Euteleostomi</taxon>
        <taxon>Amphibia</taxon>
        <taxon>Batrachia</taxon>
        <taxon>Anura</taxon>
        <taxon>Pipoidea</taxon>
        <taxon>Pipidae</taxon>
        <taxon>Pipinae</taxon>
        <taxon>Hymenochirus</taxon>
    </lineage>
</organism>
<dbReference type="Pfam" id="PF01756">
    <property type="entry name" value="ACOX"/>
    <property type="match status" value="1"/>
</dbReference>
<dbReference type="Proteomes" id="UP000812440">
    <property type="component" value="Unassembled WGS sequence"/>
</dbReference>
<dbReference type="SUPFAM" id="SSF56645">
    <property type="entry name" value="Acyl-CoA dehydrogenase NM domain-like"/>
    <property type="match status" value="1"/>
</dbReference>
<reference evidence="13" key="1">
    <citation type="thesis" date="2020" institute="ProQuest LLC" country="789 East Eisenhower Parkway, Ann Arbor, MI, USA">
        <title>Comparative Genomics and Chromosome Evolution.</title>
        <authorList>
            <person name="Mudd A.B."/>
        </authorList>
    </citation>
    <scope>NUCLEOTIDE SEQUENCE</scope>
    <source>
        <strain evidence="13">Female2</strain>
        <tissue evidence="13">Blood</tissue>
    </source>
</reference>
<dbReference type="InterPro" id="IPR002655">
    <property type="entry name" value="Acyl-CoA_oxidase_C"/>
</dbReference>
<accession>A0A8T2IC00</accession>
<dbReference type="InterPro" id="IPR009100">
    <property type="entry name" value="AcylCoA_DH/oxidase_NM_dom_sf"/>
</dbReference>
<evidence type="ECO:0000313" key="13">
    <source>
        <dbReference type="EMBL" id="KAG8430099.1"/>
    </source>
</evidence>
<dbReference type="Gene3D" id="1.20.140.10">
    <property type="entry name" value="Butyryl-CoA Dehydrogenase, subunit A, domain 3"/>
    <property type="match status" value="2"/>
</dbReference>
<comment type="pathway">
    <text evidence="3">Lipid metabolism; peroxisomal fatty acid beta-oxidation.</text>
</comment>
<comment type="similarity">
    <text evidence="4">Belongs to the acyl-CoA oxidase family.</text>
</comment>
<evidence type="ECO:0000256" key="8">
    <source>
        <dbReference type="ARBA" id="ARBA00023002"/>
    </source>
</evidence>
<dbReference type="GO" id="GO:0005777">
    <property type="term" value="C:peroxisome"/>
    <property type="evidence" value="ECO:0007669"/>
    <property type="project" value="UniProtKB-SubCell"/>
</dbReference>
<evidence type="ECO:0000259" key="11">
    <source>
        <dbReference type="Pfam" id="PF01756"/>
    </source>
</evidence>
<dbReference type="InterPro" id="IPR036250">
    <property type="entry name" value="AcylCo_DH-like_C"/>
</dbReference>
<evidence type="ECO:0000256" key="2">
    <source>
        <dbReference type="ARBA" id="ARBA00004275"/>
    </source>
</evidence>
<evidence type="ECO:0000313" key="14">
    <source>
        <dbReference type="Proteomes" id="UP000812440"/>
    </source>
</evidence>
<evidence type="ECO:0000256" key="3">
    <source>
        <dbReference type="ARBA" id="ARBA00004846"/>
    </source>
</evidence>
<dbReference type="GO" id="GO:0033540">
    <property type="term" value="P:fatty acid beta-oxidation using acyl-CoA oxidase"/>
    <property type="evidence" value="ECO:0007669"/>
    <property type="project" value="TreeGrafter"/>
</dbReference>
<keyword evidence="10" id="KW-0576">Peroxisome</keyword>
<dbReference type="InterPro" id="IPR055060">
    <property type="entry name" value="ACOX_C_alpha1"/>
</dbReference>
<name>A0A8T2IC00_9PIPI</name>
<comment type="caution">
    <text evidence="13">The sequence shown here is derived from an EMBL/GenBank/DDBJ whole genome shotgun (WGS) entry which is preliminary data.</text>
</comment>
<comment type="subcellular location">
    <subcellularLocation>
        <location evidence="2">Peroxisome</location>
    </subcellularLocation>
</comment>
<keyword evidence="7" id="KW-0276">Fatty acid metabolism</keyword>
<evidence type="ECO:0000256" key="4">
    <source>
        <dbReference type="ARBA" id="ARBA00006288"/>
    </source>
</evidence>
<protein>
    <submittedName>
        <fullName evidence="13">Uncharacterized protein</fullName>
    </submittedName>
</protein>
<evidence type="ECO:0000256" key="9">
    <source>
        <dbReference type="ARBA" id="ARBA00023098"/>
    </source>
</evidence>
<sequence>MSSGDFSSPLISVGAVIKNPNFSRENIYFMTRQERYEGAVRNIFNLKKMMNERGITVGDIGPKMSFECIDNGFLMMRNVRVPKEDMLSRYCKVQSDGTYCGDLMKACTIAIRYSTVRRQSEFKPGDKEPKILEYQTQQHKLLPLLSTCYAVHFSIRGAEKVYQQVFKEIQTGNFISLPELHALTAGMKAYVTEICSNGVEVCRKACGGHGYSLFSGLPTLYTKVTASCTYEGENTVLHLQVARFLVKCFAAAKSGQSLPPTLAYLSSPVSTACQANSHEDFLNPEVYLQAYQHRAYRLIASAASKMQKMVLSGAEQYEAWNSTSVELLKASIAHIHYLIVKSFVEVLGSLEKSPGIQKVLKSLCDLHALHGIFTHAGDFLLDGHLSAKQLDMVTTSYLGLLAVIRKDAVSLVDAFDYADQQLLSAIGSYDGNVYHNLLERAQKNPENNQVN</sequence>
<dbReference type="FunFam" id="1.20.140.10:FF:000005">
    <property type="entry name" value="Acyl-coenzyme A oxidase"/>
    <property type="match status" value="1"/>
</dbReference>
<dbReference type="GO" id="GO:0005504">
    <property type="term" value="F:fatty acid binding"/>
    <property type="evidence" value="ECO:0007669"/>
    <property type="project" value="TreeGrafter"/>
</dbReference>
<comment type="cofactor">
    <cofactor evidence="1">
        <name>FAD</name>
        <dbReference type="ChEBI" id="CHEBI:57692"/>
    </cofactor>
</comment>
<evidence type="ECO:0000256" key="6">
    <source>
        <dbReference type="ARBA" id="ARBA00022827"/>
    </source>
</evidence>
<dbReference type="AlphaFoldDB" id="A0A8T2IC00"/>
<dbReference type="GO" id="GO:0033791">
    <property type="term" value="F:3alpha,7alpha,12alpha-trihydroxy-5beta-cholestanoyl-CoA 24-hydroxylase activity"/>
    <property type="evidence" value="ECO:0007669"/>
    <property type="project" value="TreeGrafter"/>
</dbReference>
<keyword evidence="14" id="KW-1185">Reference proteome</keyword>
<dbReference type="PANTHER" id="PTHR10909:SF344">
    <property type="entry name" value="PEROXISOMAL ACYL-COENZYME A OXIDASE 2"/>
    <property type="match status" value="1"/>
</dbReference>
<feature type="non-terminal residue" evidence="13">
    <location>
        <position position="451"/>
    </location>
</feature>
<dbReference type="InterPro" id="IPR046373">
    <property type="entry name" value="Acyl-CoA_Oxase/DH_mid-dom_sf"/>
</dbReference>
<dbReference type="GO" id="GO:0071949">
    <property type="term" value="F:FAD binding"/>
    <property type="evidence" value="ECO:0007669"/>
    <property type="project" value="InterPro"/>
</dbReference>